<dbReference type="InterPro" id="IPR001173">
    <property type="entry name" value="Glyco_trans_2-like"/>
</dbReference>
<evidence type="ECO:0000313" key="2">
    <source>
        <dbReference type="EMBL" id="MEH7830145.1"/>
    </source>
</evidence>
<dbReference type="SUPFAM" id="SSF53448">
    <property type="entry name" value="Nucleotide-diphospho-sugar transferases"/>
    <property type="match status" value="1"/>
</dbReference>
<evidence type="ECO:0000313" key="3">
    <source>
        <dbReference type="Proteomes" id="UP001431963"/>
    </source>
</evidence>
<protein>
    <submittedName>
        <fullName evidence="2">Glycosyltransferase family 2 protein</fullName>
    </submittedName>
</protein>
<dbReference type="PANTHER" id="PTHR43685:SF2">
    <property type="entry name" value="GLYCOSYLTRANSFERASE 2-LIKE DOMAIN-CONTAINING PROTEIN"/>
    <property type="match status" value="1"/>
</dbReference>
<accession>A0ABU8BZL7</accession>
<proteinExistence type="predicted"/>
<dbReference type="PANTHER" id="PTHR43685">
    <property type="entry name" value="GLYCOSYLTRANSFERASE"/>
    <property type="match status" value="1"/>
</dbReference>
<dbReference type="RefSeq" id="WP_335425176.1">
    <property type="nucleotide sequence ID" value="NZ_JBALHR010000017.1"/>
</dbReference>
<dbReference type="Pfam" id="PF00535">
    <property type="entry name" value="Glycos_transf_2"/>
    <property type="match status" value="1"/>
</dbReference>
<dbReference type="InterPro" id="IPR050834">
    <property type="entry name" value="Glycosyltransf_2"/>
</dbReference>
<feature type="domain" description="Glycosyltransferase 2-like" evidence="1">
    <location>
        <begin position="8"/>
        <end position="132"/>
    </location>
</feature>
<dbReference type="CDD" id="cd00761">
    <property type="entry name" value="Glyco_tranf_GTA_type"/>
    <property type="match status" value="1"/>
</dbReference>
<gene>
    <name evidence="2" type="ORF">V6590_18500</name>
</gene>
<dbReference type="EMBL" id="JBALHR010000017">
    <property type="protein sequence ID" value="MEH7830145.1"/>
    <property type="molecule type" value="Genomic_DNA"/>
</dbReference>
<comment type="caution">
    <text evidence="2">The sequence shown here is derived from an EMBL/GenBank/DDBJ whole genome shotgun (WGS) entry which is preliminary data.</text>
</comment>
<name>A0ABU8BZL7_9RHOB</name>
<reference evidence="2" key="1">
    <citation type="submission" date="2024-02" db="EMBL/GenBank/DDBJ databases">
        <title>Genome sequences of strain Gemmobacter sp. JM10B15.</title>
        <authorList>
            <person name="Zhang M."/>
        </authorList>
    </citation>
    <scope>NUCLEOTIDE SEQUENCE</scope>
    <source>
        <strain evidence="2">JM10B15</strain>
    </source>
</reference>
<evidence type="ECO:0000259" key="1">
    <source>
        <dbReference type="Pfam" id="PF00535"/>
    </source>
</evidence>
<keyword evidence="3" id="KW-1185">Reference proteome</keyword>
<dbReference type="Gene3D" id="3.90.550.10">
    <property type="entry name" value="Spore Coat Polysaccharide Biosynthesis Protein SpsA, Chain A"/>
    <property type="match status" value="1"/>
</dbReference>
<dbReference type="Proteomes" id="UP001431963">
    <property type="component" value="Unassembled WGS sequence"/>
</dbReference>
<organism evidence="2 3">
    <name type="scientific">Gemmobacter denitrificans</name>
    <dbReference type="NCBI Taxonomy" id="3123040"/>
    <lineage>
        <taxon>Bacteria</taxon>
        <taxon>Pseudomonadati</taxon>
        <taxon>Pseudomonadota</taxon>
        <taxon>Alphaproteobacteria</taxon>
        <taxon>Rhodobacterales</taxon>
        <taxon>Paracoccaceae</taxon>
        <taxon>Gemmobacter</taxon>
    </lineage>
</organism>
<dbReference type="InterPro" id="IPR029044">
    <property type="entry name" value="Nucleotide-diphossugar_trans"/>
</dbReference>
<sequence length="422" mass="46059">MNDLPTISVIVVSWQRHDDLRRCLMSLQQQDHPALELVVVADASGVDLASRILSATGGQARLIPNPGGNISVARNLGLMQAAGEVVGFIDDDAAAEPTWARRLAAAFHDPAVAAATGFTRGRNGISLQWRAAGVDATGHDHPLEVPDQGGIWNGRSGYAIKPVGTNCAFRRAMLLQAGGFDPAYRFYLDDADVGMRLAAYGATAVVPLAQVQHGFAASTRRRADRVPLDLTDIGASTMVFLRRHAVPDLWPTALARLRAEQRQRVLRHMVAGRILPGDVSRLLASLEAGITEATKRNLPRITPLQPEVLRFQPLAGIGPRPARLISGRIWQGHKLAAQARRALAEGELPTVIRLSPTSLRHHAGFTEGGWWEQRGGLFGASDRRDPPFRFWRFARRVAREAAHWAKLRPLVPDEPQDPDPNP</sequence>